<gene>
    <name evidence="9" type="ORF">UFOPK1722_00483</name>
</gene>
<reference evidence="9" key="1">
    <citation type="submission" date="2020-05" db="EMBL/GenBank/DDBJ databases">
        <authorList>
            <person name="Chiriac C."/>
            <person name="Salcher M."/>
            <person name="Ghai R."/>
            <person name="Kavagutti S V."/>
        </authorList>
    </citation>
    <scope>NUCLEOTIDE SEQUENCE</scope>
</reference>
<evidence type="ECO:0000259" key="8">
    <source>
        <dbReference type="Pfam" id="PF00924"/>
    </source>
</evidence>
<dbReference type="GO" id="GO:0008381">
    <property type="term" value="F:mechanosensitive monoatomic ion channel activity"/>
    <property type="evidence" value="ECO:0007669"/>
    <property type="project" value="InterPro"/>
</dbReference>
<evidence type="ECO:0000256" key="5">
    <source>
        <dbReference type="ARBA" id="ARBA00023136"/>
    </source>
</evidence>
<name>A0A6J6E7C4_9ZZZZ</name>
<feature type="region of interest" description="Disordered" evidence="6">
    <location>
        <begin position="278"/>
        <end position="300"/>
    </location>
</feature>
<dbReference type="SUPFAM" id="SSF50182">
    <property type="entry name" value="Sm-like ribonucleoproteins"/>
    <property type="match status" value="1"/>
</dbReference>
<dbReference type="PANTHER" id="PTHR30460">
    <property type="entry name" value="MODERATE CONDUCTANCE MECHANOSENSITIVE CHANNEL YBIO"/>
    <property type="match status" value="1"/>
</dbReference>
<protein>
    <submittedName>
        <fullName evidence="9">Unannotated protein</fullName>
    </submittedName>
</protein>
<evidence type="ECO:0000256" key="3">
    <source>
        <dbReference type="ARBA" id="ARBA00022692"/>
    </source>
</evidence>
<comment type="subcellular location">
    <subcellularLocation>
        <location evidence="1">Cell membrane</location>
    </subcellularLocation>
</comment>
<dbReference type="InterPro" id="IPR045276">
    <property type="entry name" value="YbiO_bact"/>
</dbReference>
<evidence type="ECO:0000256" key="1">
    <source>
        <dbReference type="ARBA" id="ARBA00004236"/>
    </source>
</evidence>
<evidence type="ECO:0000256" key="7">
    <source>
        <dbReference type="SAM" id="Phobius"/>
    </source>
</evidence>
<dbReference type="PANTHER" id="PTHR30460:SF0">
    <property type="entry name" value="MODERATE CONDUCTANCE MECHANOSENSITIVE CHANNEL YBIO"/>
    <property type="match status" value="1"/>
</dbReference>
<dbReference type="InterPro" id="IPR010920">
    <property type="entry name" value="LSM_dom_sf"/>
</dbReference>
<organism evidence="9">
    <name type="scientific">freshwater metagenome</name>
    <dbReference type="NCBI Taxonomy" id="449393"/>
    <lineage>
        <taxon>unclassified sequences</taxon>
        <taxon>metagenomes</taxon>
        <taxon>ecological metagenomes</taxon>
    </lineage>
</organism>
<keyword evidence="2" id="KW-1003">Cell membrane</keyword>
<keyword evidence="5 7" id="KW-0472">Membrane</keyword>
<dbReference type="InterPro" id="IPR006685">
    <property type="entry name" value="MscS_channel_2nd"/>
</dbReference>
<dbReference type="AlphaFoldDB" id="A0A6J6E7C4"/>
<evidence type="ECO:0000256" key="2">
    <source>
        <dbReference type="ARBA" id="ARBA00022475"/>
    </source>
</evidence>
<evidence type="ECO:0000256" key="4">
    <source>
        <dbReference type="ARBA" id="ARBA00022989"/>
    </source>
</evidence>
<dbReference type="Pfam" id="PF00924">
    <property type="entry name" value="MS_channel_2nd"/>
    <property type="match status" value="1"/>
</dbReference>
<dbReference type="Gene3D" id="2.30.30.60">
    <property type="match status" value="1"/>
</dbReference>
<dbReference type="EMBL" id="CAEZTS010000028">
    <property type="protein sequence ID" value="CAB4572490.1"/>
    <property type="molecule type" value="Genomic_DNA"/>
</dbReference>
<keyword evidence="3 7" id="KW-0812">Transmembrane</keyword>
<feature type="domain" description="Mechanosensitive ion channel MscS" evidence="8">
    <location>
        <begin position="144"/>
        <end position="210"/>
    </location>
</feature>
<feature type="transmembrane region" description="Helical" evidence="7">
    <location>
        <begin position="97"/>
        <end position="117"/>
    </location>
</feature>
<keyword evidence="4 7" id="KW-1133">Transmembrane helix</keyword>
<feature type="transmembrane region" description="Helical" evidence="7">
    <location>
        <begin position="123"/>
        <end position="140"/>
    </location>
</feature>
<proteinExistence type="predicted"/>
<evidence type="ECO:0000256" key="6">
    <source>
        <dbReference type="SAM" id="MobiDB-lite"/>
    </source>
</evidence>
<evidence type="ECO:0000313" key="9">
    <source>
        <dbReference type="EMBL" id="CAB4572490.1"/>
    </source>
</evidence>
<feature type="compositionally biased region" description="Basic and acidic residues" evidence="6">
    <location>
        <begin position="282"/>
        <end position="300"/>
    </location>
</feature>
<accession>A0A6J6E7C4</accession>
<sequence length="300" mass="33278">MYSLITSTSTLNPTPEQPISAQEAMSRPLIVVLVVIGAFIATRLSHLIFRRVVRFVARRSIAHPTRWWRTPTRYQELEHGEVGENRRRQRVDAAARMLHHLFAVVLWIGVIIAVFHILELDAAFFLSSAGFIGAAVAIGGQHKVNDYLTGLSVLLEDRYGVGDEVEVSGSFPNGVRGIIEHIGLVSTRIRDGYSTIHLPHTALLSVRNLSQEPVETRLSINLPIDSERSEAASRAADTIRELAGSPNLTEVMLVDDVLMATPAAGNDQVELKVRTTRPLTPQERETLVRRTEERLSAQDS</sequence>
<dbReference type="GO" id="GO:0005886">
    <property type="term" value="C:plasma membrane"/>
    <property type="evidence" value="ECO:0007669"/>
    <property type="project" value="UniProtKB-SubCell"/>
</dbReference>
<dbReference type="Gene3D" id="1.10.287.1260">
    <property type="match status" value="1"/>
</dbReference>
<dbReference type="InterPro" id="IPR023408">
    <property type="entry name" value="MscS_beta-dom_sf"/>
</dbReference>
<feature type="transmembrane region" description="Helical" evidence="7">
    <location>
        <begin position="29"/>
        <end position="49"/>
    </location>
</feature>